<comment type="cofactor">
    <cofactor evidence="1">
        <name>[4Fe-4S] cluster</name>
        <dbReference type="ChEBI" id="CHEBI:49883"/>
    </cofactor>
</comment>
<feature type="domain" description="B12-binding" evidence="8">
    <location>
        <begin position="1"/>
        <end position="129"/>
    </location>
</feature>
<proteinExistence type="predicted"/>
<dbReference type="RefSeq" id="WP_200463361.1">
    <property type="nucleotide sequence ID" value="NZ_JAENRR010000003.1"/>
</dbReference>
<evidence type="ECO:0000256" key="2">
    <source>
        <dbReference type="ARBA" id="ARBA00022603"/>
    </source>
</evidence>
<keyword evidence="7" id="KW-0411">Iron-sulfur</keyword>
<organism evidence="10 11">
    <name type="scientific">Carboxylicivirga marina</name>
    <dbReference type="NCBI Taxonomy" id="2800988"/>
    <lineage>
        <taxon>Bacteria</taxon>
        <taxon>Pseudomonadati</taxon>
        <taxon>Bacteroidota</taxon>
        <taxon>Bacteroidia</taxon>
        <taxon>Marinilabiliales</taxon>
        <taxon>Marinilabiliaceae</taxon>
        <taxon>Carboxylicivirga</taxon>
    </lineage>
</organism>
<dbReference type="PROSITE" id="PS51918">
    <property type="entry name" value="RADICAL_SAM"/>
    <property type="match status" value="1"/>
</dbReference>
<evidence type="ECO:0000256" key="4">
    <source>
        <dbReference type="ARBA" id="ARBA00022691"/>
    </source>
</evidence>
<dbReference type="Gene3D" id="3.40.50.280">
    <property type="entry name" value="Cobalamin-binding domain"/>
    <property type="match status" value="1"/>
</dbReference>
<dbReference type="Pfam" id="PF02310">
    <property type="entry name" value="B12-binding"/>
    <property type="match status" value="1"/>
</dbReference>
<dbReference type="SFLD" id="SFLDS00029">
    <property type="entry name" value="Radical_SAM"/>
    <property type="match status" value="1"/>
</dbReference>
<dbReference type="EMBL" id="JAENRR010000003">
    <property type="protein sequence ID" value="MBK3516129.1"/>
    <property type="molecule type" value="Genomic_DNA"/>
</dbReference>
<evidence type="ECO:0000259" key="8">
    <source>
        <dbReference type="PROSITE" id="PS51332"/>
    </source>
</evidence>
<evidence type="ECO:0000256" key="1">
    <source>
        <dbReference type="ARBA" id="ARBA00001966"/>
    </source>
</evidence>
<dbReference type="InterPro" id="IPR006158">
    <property type="entry name" value="Cobalamin-bd"/>
</dbReference>
<dbReference type="InterPro" id="IPR058240">
    <property type="entry name" value="rSAM_sf"/>
</dbReference>
<dbReference type="InterPro" id="IPR006638">
    <property type="entry name" value="Elp3/MiaA/NifB-like_rSAM"/>
</dbReference>
<name>A0ABS1HEM9_9BACT</name>
<evidence type="ECO:0000256" key="3">
    <source>
        <dbReference type="ARBA" id="ARBA00022679"/>
    </source>
</evidence>
<evidence type="ECO:0000256" key="5">
    <source>
        <dbReference type="ARBA" id="ARBA00022723"/>
    </source>
</evidence>
<keyword evidence="11" id="KW-1185">Reference proteome</keyword>
<dbReference type="Pfam" id="PF04055">
    <property type="entry name" value="Radical_SAM"/>
    <property type="match status" value="1"/>
</dbReference>
<evidence type="ECO:0000256" key="7">
    <source>
        <dbReference type="ARBA" id="ARBA00023014"/>
    </source>
</evidence>
<dbReference type="CDD" id="cd01335">
    <property type="entry name" value="Radical_SAM"/>
    <property type="match status" value="1"/>
</dbReference>
<keyword evidence="2" id="KW-0489">Methyltransferase</keyword>
<dbReference type="SMART" id="SM00729">
    <property type="entry name" value="Elp3"/>
    <property type="match status" value="1"/>
</dbReference>
<evidence type="ECO:0000313" key="11">
    <source>
        <dbReference type="Proteomes" id="UP000605676"/>
    </source>
</evidence>
<keyword evidence="3" id="KW-0808">Transferase</keyword>
<dbReference type="Gene3D" id="3.80.30.20">
    <property type="entry name" value="tm_1862 like domain"/>
    <property type="match status" value="1"/>
</dbReference>
<keyword evidence="4" id="KW-0949">S-adenosyl-L-methionine</keyword>
<dbReference type="SFLD" id="SFLDG01082">
    <property type="entry name" value="B12-binding_domain_containing"/>
    <property type="match status" value="1"/>
</dbReference>
<keyword evidence="6" id="KW-0408">Iron</keyword>
<dbReference type="PROSITE" id="PS51332">
    <property type="entry name" value="B12_BINDING"/>
    <property type="match status" value="1"/>
</dbReference>
<evidence type="ECO:0000259" key="9">
    <source>
        <dbReference type="PROSITE" id="PS51918"/>
    </source>
</evidence>
<dbReference type="PANTHER" id="PTHR43409">
    <property type="entry name" value="ANAEROBIC MAGNESIUM-PROTOPORPHYRIN IX MONOMETHYL ESTER CYCLASE-RELATED"/>
    <property type="match status" value="1"/>
</dbReference>
<sequence length="435" mass="49644">MKILLISPTVDTEKRTNKGLMIPQLALYILEGLTPDRFDVEVIEEETKKVNLEQECALVAISCMTANAPRAYQLCDDFQKRGKTVILGGVHPTILPDEALLHANAVVIGEAEGVWETLLCDFENNTLKQKYHNSNPDLEKYVRKDFKKIASKRLFNIIPILTTRGCPYNCDFCCVTNLFGQKIRHISVENIVRDIRESQAKVFIFLDDNIIGNPAYAKALFKAIKPLKIKWVGQASISLLVGDDELIQLAAESGCQSLFLGIESVSVKQLLSMRKSIKEIQHLEHAFKKVKKMGILIHASIVFGFDDDTKEIFDETVQFLVRNKVSTVSFNVLTPYPGTKVYEKLKNEDRLITTDWKYYDHNTVVFKPKNMTPLELQLGKINARKKFYSKTSVLKRLLGNWYKPFVYLSMNLGHMKQVKVESRRIANLKANLLRQ</sequence>
<feature type="domain" description="Radical SAM core" evidence="9">
    <location>
        <begin position="150"/>
        <end position="374"/>
    </location>
</feature>
<dbReference type="SFLD" id="SFLDG01123">
    <property type="entry name" value="methyltransferase_(Class_B)"/>
    <property type="match status" value="1"/>
</dbReference>
<evidence type="ECO:0000313" key="10">
    <source>
        <dbReference type="EMBL" id="MBK3516129.1"/>
    </source>
</evidence>
<accession>A0ABS1HEM9</accession>
<dbReference type="SUPFAM" id="SSF102114">
    <property type="entry name" value="Radical SAM enzymes"/>
    <property type="match status" value="1"/>
</dbReference>
<dbReference type="Proteomes" id="UP000605676">
    <property type="component" value="Unassembled WGS sequence"/>
</dbReference>
<dbReference type="InterPro" id="IPR051198">
    <property type="entry name" value="BchE-like"/>
</dbReference>
<dbReference type="InterPro" id="IPR023404">
    <property type="entry name" value="rSAM_horseshoe"/>
</dbReference>
<gene>
    <name evidence="10" type="ORF">JIV24_02175</name>
</gene>
<reference evidence="10 11" key="1">
    <citation type="submission" date="2021-01" db="EMBL/GenBank/DDBJ databases">
        <title>Carboxyliciviraga sp.nov., isolated from coastal sediments.</title>
        <authorList>
            <person name="Lu D."/>
            <person name="Zhang T."/>
        </authorList>
    </citation>
    <scope>NUCLEOTIDE SEQUENCE [LARGE SCALE GENOMIC DNA]</scope>
    <source>
        <strain evidence="10 11">N1Y132</strain>
    </source>
</reference>
<dbReference type="InterPro" id="IPR007197">
    <property type="entry name" value="rSAM"/>
</dbReference>
<dbReference type="PANTHER" id="PTHR43409:SF7">
    <property type="entry name" value="BLL1977 PROTEIN"/>
    <property type="match status" value="1"/>
</dbReference>
<dbReference type="InterPro" id="IPR034466">
    <property type="entry name" value="Methyltransferase_Class_B"/>
</dbReference>
<evidence type="ECO:0000256" key="6">
    <source>
        <dbReference type="ARBA" id="ARBA00023004"/>
    </source>
</evidence>
<comment type="caution">
    <text evidence="10">The sequence shown here is derived from an EMBL/GenBank/DDBJ whole genome shotgun (WGS) entry which is preliminary data.</text>
</comment>
<keyword evidence="5" id="KW-0479">Metal-binding</keyword>
<protein>
    <submittedName>
        <fullName evidence="10">Radical SAM protein</fullName>
    </submittedName>
</protein>